<evidence type="ECO:0000313" key="14">
    <source>
        <dbReference type="Proteomes" id="UP000807115"/>
    </source>
</evidence>
<feature type="transmembrane region" description="Helical" evidence="10">
    <location>
        <begin position="369"/>
        <end position="394"/>
    </location>
</feature>
<dbReference type="GO" id="GO:0005524">
    <property type="term" value="F:ATP binding"/>
    <property type="evidence" value="ECO:0007669"/>
    <property type="project" value="InterPro"/>
</dbReference>
<dbReference type="InterPro" id="IPR001245">
    <property type="entry name" value="Ser-Thr/Tyr_kinase_cat_dom"/>
</dbReference>
<sequence length="772" mass="82994">MALSPPSPPHATTVLLLLLLLLTCTAASIATLASAQPQPQPLASSQAKALLRVRRLLFYPPALEPLRGAPDPCALPPTPSLAVACEGGQVTALSVRGDRDPDAAWRAALPATFSSEALFTTLTRFPALARLSLVSVGAWGPLPGAKLRRLQALQQLNLSSNYFYGGVPDDVARLYSLESLVLSWNWLNGSVPSLAGLQFLQELDVSHNRLGPGAFPDVGNAVVRLVLDDNNFTGSIPARVVSSLGQLQYLDVSRNRLQGWIPSSIFALPALRYINLSRNRLAGQLPATTACADALAFVDVSANLLTGSRPPCMRGNSSARTVLVAGNCFADAKQQRASSYCNPGALAAVLPPPQGNGGGQGRGKKGHQIGMVLAIAGSVVGAALLIALATVVVLRRARRQHPEATILPKSPAATPTKKADGWKAPAKATQKIITPADKRHASQAARVNTLEVPVYRVCTLEELEEATDNFSSSNLIKDSPLVQHYNGQLQDGSRVLVRCLRLKPKYSPQSLVQYMEIISKLRHRHLVSIIGHCIVSDQDNPNIASSVYLISECVTNGSLRSHLTEWRKREMLKWPQRVSAVIGVARGVQFLHNVTAPGIVQNNLNIEHILLDKTLTSKINDFSLPMISISKNGKIFSETPFAVHEDNDIGSAHNGEQGDKQDIYQIGLILLEVITGKPTESQSQLESLKAQLREALTEDPDRLKDMADPAIHGTFAVDSLSTVAEIALNCTAANPSDRPSIDDVLWNLQYSMQVQDGWASSDSLGLSVRSQA</sequence>
<evidence type="ECO:0000256" key="8">
    <source>
        <dbReference type="ARBA" id="ARBA00023170"/>
    </source>
</evidence>
<evidence type="ECO:0000256" key="7">
    <source>
        <dbReference type="ARBA" id="ARBA00023136"/>
    </source>
</evidence>
<dbReference type="GO" id="GO:0016020">
    <property type="term" value="C:membrane"/>
    <property type="evidence" value="ECO:0007669"/>
    <property type="project" value="UniProtKB-SubCell"/>
</dbReference>
<comment type="subcellular location">
    <subcellularLocation>
        <location evidence="1">Membrane</location>
        <topology evidence="1">Single-pass type I membrane protein</topology>
    </subcellularLocation>
</comment>
<evidence type="ECO:0000256" key="1">
    <source>
        <dbReference type="ARBA" id="ARBA00004479"/>
    </source>
</evidence>
<feature type="domain" description="Protein kinase" evidence="12">
    <location>
        <begin position="470"/>
        <end position="750"/>
    </location>
</feature>
<evidence type="ECO:0000256" key="5">
    <source>
        <dbReference type="ARBA" id="ARBA00022737"/>
    </source>
</evidence>
<organism evidence="13 14">
    <name type="scientific">Sorghum bicolor</name>
    <name type="common">Sorghum</name>
    <name type="synonym">Sorghum vulgare</name>
    <dbReference type="NCBI Taxonomy" id="4558"/>
    <lineage>
        <taxon>Eukaryota</taxon>
        <taxon>Viridiplantae</taxon>
        <taxon>Streptophyta</taxon>
        <taxon>Embryophyta</taxon>
        <taxon>Tracheophyta</taxon>
        <taxon>Spermatophyta</taxon>
        <taxon>Magnoliopsida</taxon>
        <taxon>Liliopsida</taxon>
        <taxon>Poales</taxon>
        <taxon>Poaceae</taxon>
        <taxon>PACMAD clade</taxon>
        <taxon>Panicoideae</taxon>
        <taxon>Andropogonodae</taxon>
        <taxon>Andropogoneae</taxon>
        <taxon>Sorghinae</taxon>
        <taxon>Sorghum</taxon>
    </lineage>
</organism>
<keyword evidence="9" id="KW-0325">Glycoprotein</keyword>
<dbReference type="InterPro" id="IPR011009">
    <property type="entry name" value="Kinase-like_dom_sf"/>
</dbReference>
<dbReference type="Gene3D" id="3.80.10.10">
    <property type="entry name" value="Ribonuclease Inhibitor"/>
    <property type="match status" value="2"/>
</dbReference>
<dbReference type="InterPro" id="IPR000719">
    <property type="entry name" value="Prot_kinase_dom"/>
</dbReference>
<dbReference type="GO" id="GO:0004672">
    <property type="term" value="F:protein kinase activity"/>
    <property type="evidence" value="ECO:0007669"/>
    <property type="project" value="InterPro"/>
</dbReference>
<dbReference type="Gene3D" id="1.10.510.10">
    <property type="entry name" value="Transferase(Phosphotransferase) domain 1"/>
    <property type="match status" value="1"/>
</dbReference>
<reference evidence="13" key="1">
    <citation type="journal article" date="2019" name="BMC Genomics">
        <title>A new reference genome for Sorghum bicolor reveals high levels of sequence similarity between sweet and grain genotypes: implications for the genetics of sugar metabolism.</title>
        <authorList>
            <person name="Cooper E.A."/>
            <person name="Brenton Z.W."/>
            <person name="Flinn B.S."/>
            <person name="Jenkins J."/>
            <person name="Shu S."/>
            <person name="Flowers D."/>
            <person name="Luo F."/>
            <person name="Wang Y."/>
            <person name="Xia P."/>
            <person name="Barry K."/>
            <person name="Daum C."/>
            <person name="Lipzen A."/>
            <person name="Yoshinaga Y."/>
            <person name="Schmutz J."/>
            <person name="Saski C."/>
            <person name="Vermerris W."/>
            <person name="Kresovich S."/>
        </authorList>
    </citation>
    <scope>NUCLEOTIDE SEQUENCE</scope>
</reference>
<name>A0A921U185_SORBI</name>
<dbReference type="Gene3D" id="3.30.200.20">
    <property type="entry name" value="Phosphorylase Kinase, domain 1"/>
    <property type="match status" value="1"/>
</dbReference>
<dbReference type="AlphaFoldDB" id="A0A921U185"/>
<dbReference type="SUPFAM" id="SSF52058">
    <property type="entry name" value="L domain-like"/>
    <property type="match status" value="1"/>
</dbReference>
<evidence type="ECO:0000256" key="4">
    <source>
        <dbReference type="ARBA" id="ARBA00022729"/>
    </source>
</evidence>
<feature type="signal peptide" evidence="11">
    <location>
        <begin position="1"/>
        <end position="26"/>
    </location>
</feature>
<dbReference type="EMBL" id="CM027689">
    <property type="protein sequence ID" value="KAG0514902.1"/>
    <property type="molecule type" value="Genomic_DNA"/>
</dbReference>
<dbReference type="FunFam" id="1.10.510.10:FF:000431">
    <property type="entry name" value="Putative inactive leucine-rich repeat receptor-like protein kinase"/>
    <property type="match status" value="1"/>
</dbReference>
<dbReference type="InterPro" id="IPR051824">
    <property type="entry name" value="LRR_Rcpt-Like_S/T_Kinase"/>
</dbReference>
<keyword evidence="7 10" id="KW-0472">Membrane</keyword>
<keyword evidence="5" id="KW-0677">Repeat</keyword>
<gene>
    <name evidence="13" type="ORF">BDA96_10G233100</name>
</gene>
<evidence type="ECO:0000256" key="6">
    <source>
        <dbReference type="ARBA" id="ARBA00022989"/>
    </source>
</evidence>
<keyword evidence="3 10" id="KW-0812">Transmembrane</keyword>
<dbReference type="InterPro" id="IPR001611">
    <property type="entry name" value="Leu-rich_rpt"/>
</dbReference>
<evidence type="ECO:0000256" key="2">
    <source>
        <dbReference type="ARBA" id="ARBA00022614"/>
    </source>
</evidence>
<evidence type="ECO:0000313" key="13">
    <source>
        <dbReference type="EMBL" id="KAG0514902.1"/>
    </source>
</evidence>
<protein>
    <recommendedName>
        <fullName evidence="12">Protein kinase domain-containing protein</fullName>
    </recommendedName>
</protein>
<evidence type="ECO:0000256" key="3">
    <source>
        <dbReference type="ARBA" id="ARBA00022692"/>
    </source>
</evidence>
<keyword evidence="4 11" id="KW-0732">Signal</keyword>
<keyword evidence="8" id="KW-0675">Receptor</keyword>
<keyword evidence="2" id="KW-0433">Leucine-rich repeat</keyword>
<dbReference type="PROSITE" id="PS50011">
    <property type="entry name" value="PROTEIN_KINASE_DOM"/>
    <property type="match status" value="1"/>
</dbReference>
<evidence type="ECO:0000259" key="12">
    <source>
        <dbReference type="PROSITE" id="PS50011"/>
    </source>
</evidence>
<feature type="chain" id="PRO_5036966139" description="Protein kinase domain-containing protein" evidence="11">
    <location>
        <begin position="27"/>
        <end position="772"/>
    </location>
</feature>
<dbReference type="Pfam" id="PF13855">
    <property type="entry name" value="LRR_8"/>
    <property type="match status" value="1"/>
</dbReference>
<keyword evidence="6 10" id="KW-1133">Transmembrane helix</keyword>
<proteinExistence type="predicted"/>
<dbReference type="SUPFAM" id="SSF56112">
    <property type="entry name" value="Protein kinase-like (PK-like)"/>
    <property type="match status" value="1"/>
</dbReference>
<accession>A0A921U185</accession>
<evidence type="ECO:0000256" key="10">
    <source>
        <dbReference type="SAM" id="Phobius"/>
    </source>
</evidence>
<evidence type="ECO:0000256" key="9">
    <source>
        <dbReference type="ARBA" id="ARBA00023180"/>
    </source>
</evidence>
<dbReference type="FunFam" id="3.80.10.10:FF:000041">
    <property type="entry name" value="LRR receptor-like serine/threonine-protein kinase ERECTA"/>
    <property type="match status" value="1"/>
</dbReference>
<evidence type="ECO:0000256" key="11">
    <source>
        <dbReference type="SAM" id="SignalP"/>
    </source>
</evidence>
<reference evidence="13" key="2">
    <citation type="submission" date="2020-10" db="EMBL/GenBank/DDBJ databases">
        <authorList>
            <person name="Cooper E.A."/>
            <person name="Brenton Z.W."/>
            <person name="Flinn B.S."/>
            <person name="Jenkins J."/>
            <person name="Shu S."/>
            <person name="Flowers D."/>
            <person name="Luo F."/>
            <person name="Wang Y."/>
            <person name="Xia P."/>
            <person name="Barry K."/>
            <person name="Daum C."/>
            <person name="Lipzen A."/>
            <person name="Yoshinaga Y."/>
            <person name="Schmutz J."/>
            <person name="Saski C."/>
            <person name="Vermerris W."/>
            <person name="Kresovich S."/>
        </authorList>
    </citation>
    <scope>NUCLEOTIDE SEQUENCE</scope>
</reference>
<dbReference type="PANTHER" id="PTHR48006:SF73">
    <property type="entry name" value="PROTEIN KINASE DOMAIN-CONTAINING PROTEIN"/>
    <property type="match status" value="1"/>
</dbReference>
<dbReference type="PANTHER" id="PTHR48006">
    <property type="entry name" value="LEUCINE-RICH REPEAT-CONTAINING PROTEIN DDB_G0281931-RELATED"/>
    <property type="match status" value="1"/>
</dbReference>
<comment type="caution">
    <text evidence="13">The sequence shown here is derived from an EMBL/GenBank/DDBJ whole genome shotgun (WGS) entry which is preliminary data.</text>
</comment>
<dbReference type="InterPro" id="IPR032675">
    <property type="entry name" value="LRR_dom_sf"/>
</dbReference>
<dbReference type="Proteomes" id="UP000807115">
    <property type="component" value="Chromosome 10"/>
</dbReference>
<dbReference type="Pfam" id="PF07714">
    <property type="entry name" value="PK_Tyr_Ser-Thr"/>
    <property type="match status" value="1"/>
</dbReference>